<dbReference type="PANTHER" id="PTHR30580:SF0">
    <property type="entry name" value="PRIMOSOMAL PROTEIN N"/>
    <property type="match status" value="1"/>
</dbReference>
<dbReference type="EMBL" id="BAAATZ010000021">
    <property type="protein sequence ID" value="GAA2732371.1"/>
    <property type="molecule type" value="Genomic_DNA"/>
</dbReference>
<reference evidence="12" key="1">
    <citation type="journal article" date="2019" name="Int. J. Syst. Evol. Microbiol.">
        <title>The Global Catalogue of Microorganisms (GCM) 10K type strain sequencing project: providing services to taxonomists for standard genome sequencing and annotation.</title>
        <authorList>
            <consortium name="The Broad Institute Genomics Platform"/>
            <consortium name="The Broad Institute Genome Sequencing Center for Infectious Disease"/>
            <person name="Wu L."/>
            <person name="Ma J."/>
        </authorList>
    </citation>
    <scope>NUCLEOTIDE SEQUENCE [LARGE SCALE GENOMIC DNA]</scope>
    <source>
        <strain evidence="12">JCM 8201</strain>
    </source>
</reference>
<evidence type="ECO:0000256" key="3">
    <source>
        <dbReference type="ARBA" id="ARBA00022723"/>
    </source>
</evidence>
<proteinExistence type="inferred from homology"/>
<feature type="region of interest" description="Disordered" evidence="9">
    <location>
        <begin position="246"/>
        <end position="295"/>
    </location>
</feature>
<evidence type="ECO:0000256" key="4">
    <source>
        <dbReference type="ARBA" id="ARBA00022741"/>
    </source>
</evidence>
<dbReference type="HAMAP" id="MF_00983">
    <property type="entry name" value="PriA"/>
    <property type="match status" value="1"/>
</dbReference>
<keyword evidence="2 8" id="KW-0235">DNA replication</keyword>
<dbReference type="InterPro" id="IPR027417">
    <property type="entry name" value="P-loop_NTPase"/>
</dbReference>
<feature type="binding site" evidence="8">
    <location>
        <position position="585"/>
    </location>
    <ligand>
        <name>Zn(2+)</name>
        <dbReference type="ChEBI" id="CHEBI:29105"/>
        <label>2</label>
    </ligand>
</feature>
<feature type="compositionally biased region" description="Gly residues" evidence="9">
    <location>
        <begin position="363"/>
        <end position="379"/>
    </location>
</feature>
<evidence type="ECO:0000256" key="7">
    <source>
        <dbReference type="ARBA" id="ARBA00023125"/>
    </source>
</evidence>
<feature type="binding site" evidence="8">
    <location>
        <position position="597"/>
    </location>
    <ligand>
        <name>Zn(2+)</name>
        <dbReference type="ChEBI" id="CHEBI:29105"/>
        <label>1</label>
    </ligand>
</feature>
<evidence type="ECO:0000313" key="12">
    <source>
        <dbReference type="Proteomes" id="UP001501842"/>
    </source>
</evidence>
<feature type="binding site" evidence="8">
    <location>
        <position position="582"/>
    </location>
    <ligand>
        <name>Zn(2+)</name>
        <dbReference type="ChEBI" id="CHEBI:29105"/>
        <label>2</label>
    </ligand>
</feature>
<dbReference type="Pfam" id="PF17764">
    <property type="entry name" value="PriA_3primeBD"/>
    <property type="match status" value="1"/>
</dbReference>
<evidence type="ECO:0000256" key="8">
    <source>
        <dbReference type="HAMAP-Rule" id="MF_00983"/>
    </source>
</evidence>
<dbReference type="InterPro" id="IPR041222">
    <property type="entry name" value="PriA_3primeBD"/>
</dbReference>
<keyword evidence="12" id="KW-1185">Reference proteome</keyword>
<comment type="caution">
    <text evidence="8">As this protein does not have any detectable helicase domains, it probably does not have helicase activity.</text>
</comment>
<evidence type="ECO:0000313" key="11">
    <source>
        <dbReference type="EMBL" id="GAA2732371.1"/>
    </source>
</evidence>
<comment type="cofactor">
    <cofactor evidence="8">
        <name>Zn(2+)</name>
        <dbReference type="ChEBI" id="CHEBI:29105"/>
    </cofactor>
    <text evidence="8">Binds 2 zinc ions per subunit.</text>
</comment>
<keyword evidence="7 8" id="KW-0238">DNA-binding</keyword>
<organism evidence="11 12">
    <name type="scientific">Actinocorallia aurantiaca</name>
    <dbReference type="NCBI Taxonomy" id="46204"/>
    <lineage>
        <taxon>Bacteria</taxon>
        <taxon>Bacillati</taxon>
        <taxon>Actinomycetota</taxon>
        <taxon>Actinomycetes</taxon>
        <taxon>Streptosporangiales</taxon>
        <taxon>Thermomonosporaceae</taxon>
        <taxon>Actinocorallia</taxon>
    </lineage>
</organism>
<feature type="compositionally biased region" description="Polar residues" evidence="9">
    <location>
        <begin position="253"/>
        <end position="265"/>
    </location>
</feature>
<keyword evidence="6 8" id="KW-0067">ATP-binding</keyword>
<keyword evidence="3 8" id="KW-0479">Metal-binding</keyword>
<sequence>MHEDGLIPGLEDVPVVKGGSAGEGARSASARPAVRRKGVPEAAEELPVARVAVDVPLPHLDRPFDYLVPARLDADAVPGCRVRVRFAGKLMDGFLLERIAESGHEGRLSFLERVTSPEPVLTPEIAALARELADRHAGTLADVLRLAIPPRHARAEKHPPSPGPSRVPAPQDPGPWADYPAGPSFLTALADGRSPRAVWTALPGPDWPAAIARAARAALASGRGTLVIVADGREAARVATALTHEFTPLGPASSPSEQAPATTPEASDRAVSAAGSAPGTSGTASGSSGRGVESGVSGVEGIAADEPEMPDRVVPVAGAASGACGAASESSGRGVESGVSGLEGSAADAPEASGREALAVGAGVSGGGSDAGEEGGGFPEGKAGPEWAVLTAEAGPEKRYREWLRVLRGEARIVVGTRGAMLAPVRDLGLVVLWDDGDDVHAEPHAPYPHAREVLALRAHRAGAGALFGGFTRTADTTQLVAGGWAHGLAAARETVRERMPRVRPAGEDSELARDEAARSARLPGLAFRTAREALAEGPVLVQVPRRGYLPALACRRCREPARCGECAGPLALASSHAVPHCLWCGRLAGDWKCPECGDRQIRAIAVGAGRTAEELGRAFPGVTVRTSGRDGVLASVGSRPELVVSTPGAEPVAEEGYAAALLLDGWALLGRADLRANEEALRRWLNAAALVRPHGRVVLVADSALPVVQAVVRWDPVTFAERELDERRELRFPPAARMASLTGTPEGLRDFLAAVRLPDGTEVLGPVPVGTGRERALLRAPFPAAPALARTLKETQGIRSARKAPDPVRVEIDPLELI</sequence>
<evidence type="ECO:0000256" key="2">
    <source>
        <dbReference type="ARBA" id="ARBA00022705"/>
    </source>
</evidence>
<feature type="region of interest" description="Disordered" evidence="9">
    <location>
        <begin position="323"/>
        <end position="384"/>
    </location>
</feature>
<feature type="binding site" evidence="8">
    <location>
        <position position="558"/>
    </location>
    <ligand>
        <name>Zn(2+)</name>
        <dbReference type="ChEBI" id="CHEBI:29105"/>
        <label>1</label>
    </ligand>
</feature>
<name>A0ABP6GYE8_9ACTN</name>
<protein>
    <recommendedName>
        <fullName evidence="8">Probable replication restart protein PriA</fullName>
    </recommendedName>
    <alternativeName>
        <fullName evidence="8">Putative ATP-dependent DNA helicase PriA</fullName>
    </alternativeName>
</protein>
<feature type="compositionally biased region" description="Low complexity" evidence="9">
    <location>
        <begin position="23"/>
        <end position="32"/>
    </location>
</feature>
<keyword evidence="1 8" id="KW-0639">Primosome</keyword>
<dbReference type="InterPro" id="IPR042115">
    <property type="entry name" value="PriA_3primeBD_sf"/>
</dbReference>
<feature type="binding site" evidence="8">
    <location>
        <position position="555"/>
    </location>
    <ligand>
        <name>Zn(2+)</name>
        <dbReference type="ChEBI" id="CHEBI:29105"/>
        <label>1</label>
    </ligand>
</feature>
<evidence type="ECO:0000256" key="5">
    <source>
        <dbReference type="ARBA" id="ARBA00022833"/>
    </source>
</evidence>
<evidence type="ECO:0000256" key="6">
    <source>
        <dbReference type="ARBA" id="ARBA00022840"/>
    </source>
</evidence>
<feature type="binding site" evidence="8">
    <location>
        <position position="564"/>
    </location>
    <ligand>
        <name>Zn(2+)</name>
        <dbReference type="ChEBI" id="CHEBI:29105"/>
        <label>2</label>
    </ligand>
</feature>
<comment type="similarity">
    <text evidence="8">Belongs to the helicase family. PriA subfamily.</text>
</comment>
<dbReference type="PANTHER" id="PTHR30580">
    <property type="entry name" value="PRIMOSOMAL PROTEIN N"/>
    <property type="match status" value="1"/>
</dbReference>
<keyword evidence="4 8" id="KW-0547">Nucleotide-binding</keyword>
<dbReference type="InterPro" id="IPR005259">
    <property type="entry name" value="PriA"/>
</dbReference>
<keyword evidence="5 8" id="KW-0862">Zinc</keyword>
<dbReference type="Gene3D" id="3.40.50.300">
    <property type="entry name" value="P-loop containing nucleotide triphosphate hydrolases"/>
    <property type="match status" value="1"/>
</dbReference>
<feature type="region of interest" description="Disordered" evidence="9">
    <location>
        <begin position="153"/>
        <end position="179"/>
    </location>
</feature>
<feature type="compositionally biased region" description="Low complexity" evidence="9">
    <location>
        <begin position="270"/>
        <end position="295"/>
    </location>
</feature>
<comment type="function">
    <text evidence="8">Initiates the restart of stalled replication forks, which reloads the replicative helicase on sites other than the origin of replication. Recognizes and binds to abandoned replication forks and remodels them to uncover a helicase loading site. Promotes assembly of the primosome at these replication forks.</text>
</comment>
<comment type="caution">
    <text evidence="11">The sequence shown here is derived from an EMBL/GenBank/DDBJ whole genome shotgun (WGS) entry which is preliminary data.</text>
</comment>
<feature type="binding site" evidence="8">
    <location>
        <position position="567"/>
    </location>
    <ligand>
        <name>Zn(2+)</name>
        <dbReference type="ChEBI" id="CHEBI:29105"/>
        <label>2</label>
    </ligand>
</feature>
<feature type="region of interest" description="Disordered" evidence="9">
    <location>
        <begin position="1"/>
        <end position="33"/>
    </location>
</feature>
<evidence type="ECO:0000256" key="9">
    <source>
        <dbReference type="SAM" id="MobiDB-lite"/>
    </source>
</evidence>
<feature type="compositionally biased region" description="Low complexity" evidence="9">
    <location>
        <begin position="323"/>
        <end position="347"/>
    </location>
</feature>
<accession>A0ABP6GYE8</accession>
<gene>
    <name evidence="8" type="primary">priA</name>
    <name evidence="11" type="ORF">GCM10010439_49960</name>
</gene>
<feature type="binding site" evidence="8">
    <location>
        <position position="594"/>
    </location>
    <ligand>
        <name>Zn(2+)</name>
        <dbReference type="ChEBI" id="CHEBI:29105"/>
        <label>1</label>
    </ligand>
</feature>
<dbReference type="Gene3D" id="3.40.1440.60">
    <property type="entry name" value="PriA, 3(prime) DNA-binding domain"/>
    <property type="match status" value="1"/>
</dbReference>
<evidence type="ECO:0000256" key="1">
    <source>
        <dbReference type="ARBA" id="ARBA00022515"/>
    </source>
</evidence>
<feature type="compositionally biased region" description="Pro residues" evidence="9">
    <location>
        <begin position="160"/>
        <end position="173"/>
    </location>
</feature>
<feature type="domain" description="Primosomal protein N' 3' DNA-binding" evidence="10">
    <location>
        <begin position="50"/>
        <end position="149"/>
    </location>
</feature>
<evidence type="ECO:0000259" key="10">
    <source>
        <dbReference type="Pfam" id="PF17764"/>
    </source>
</evidence>
<dbReference type="Proteomes" id="UP001501842">
    <property type="component" value="Unassembled WGS sequence"/>
</dbReference>
<comment type="subunit">
    <text evidence="8">Component of the replication restart primosome.</text>
</comment>